<name>A0A9K3J1J2_HELAN</name>
<accession>A0A9K3J1J2</accession>
<dbReference type="Proteomes" id="UP000215914">
    <property type="component" value="Unassembled WGS sequence"/>
</dbReference>
<organism evidence="1 2">
    <name type="scientific">Helianthus annuus</name>
    <name type="common">Common sunflower</name>
    <dbReference type="NCBI Taxonomy" id="4232"/>
    <lineage>
        <taxon>Eukaryota</taxon>
        <taxon>Viridiplantae</taxon>
        <taxon>Streptophyta</taxon>
        <taxon>Embryophyta</taxon>
        <taxon>Tracheophyta</taxon>
        <taxon>Spermatophyta</taxon>
        <taxon>Magnoliopsida</taxon>
        <taxon>eudicotyledons</taxon>
        <taxon>Gunneridae</taxon>
        <taxon>Pentapetalae</taxon>
        <taxon>asterids</taxon>
        <taxon>campanulids</taxon>
        <taxon>Asterales</taxon>
        <taxon>Asteraceae</taxon>
        <taxon>Asteroideae</taxon>
        <taxon>Heliantheae alliance</taxon>
        <taxon>Heliantheae</taxon>
        <taxon>Helianthus</taxon>
    </lineage>
</organism>
<evidence type="ECO:0000313" key="2">
    <source>
        <dbReference type="Proteomes" id="UP000215914"/>
    </source>
</evidence>
<keyword evidence="2" id="KW-1185">Reference proteome</keyword>
<reference evidence="1" key="1">
    <citation type="journal article" date="2017" name="Nature">
        <title>The sunflower genome provides insights into oil metabolism, flowering and Asterid evolution.</title>
        <authorList>
            <person name="Badouin H."/>
            <person name="Gouzy J."/>
            <person name="Grassa C.J."/>
            <person name="Murat F."/>
            <person name="Staton S.E."/>
            <person name="Cottret L."/>
            <person name="Lelandais-Briere C."/>
            <person name="Owens G.L."/>
            <person name="Carrere S."/>
            <person name="Mayjonade B."/>
            <person name="Legrand L."/>
            <person name="Gill N."/>
            <person name="Kane N.C."/>
            <person name="Bowers J.E."/>
            <person name="Hubner S."/>
            <person name="Bellec A."/>
            <person name="Berard A."/>
            <person name="Berges H."/>
            <person name="Blanchet N."/>
            <person name="Boniface M.C."/>
            <person name="Brunel D."/>
            <person name="Catrice O."/>
            <person name="Chaidir N."/>
            <person name="Claudel C."/>
            <person name="Donnadieu C."/>
            <person name="Faraut T."/>
            <person name="Fievet G."/>
            <person name="Helmstetter N."/>
            <person name="King M."/>
            <person name="Knapp S.J."/>
            <person name="Lai Z."/>
            <person name="Le Paslier M.C."/>
            <person name="Lippi Y."/>
            <person name="Lorenzon L."/>
            <person name="Mandel J.R."/>
            <person name="Marage G."/>
            <person name="Marchand G."/>
            <person name="Marquand E."/>
            <person name="Bret-Mestries E."/>
            <person name="Morien E."/>
            <person name="Nambeesan S."/>
            <person name="Nguyen T."/>
            <person name="Pegot-Espagnet P."/>
            <person name="Pouilly N."/>
            <person name="Raftis F."/>
            <person name="Sallet E."/>
            <person name="Schiex T."/>
            <person name="Thomas J."/>
            <person name="Vandecasteele C."/>
            <person name="Vares D."/>
            <person name="Vear F."/>
            <person name="Vautrin S."/>
            <person name="Crespi M."/>
            <person name="Mangin B."/>
            <person name="Burke J.M."/>
            <person name="Salse J."/>
            <person name="Munos S."/>
            <person name="Vincourt P."/>
            <person name="Rieseberg L.H."/>
            <person name="Langlade N.B."/>
        </authorList>
    </citation>
    <scope>NUCLEOTIDE SEQUENCE</scope>
    <source>
        <tissue evidence="1">Leaves</tissue>
    </source>
</reference>
<protein>
    <submittedName>
        <fullName evidence="1">Uncharacterized protein</fullName>
    </submittedName>
</protein>
<reference evidence="1" key="2">
    <citation type="submission" date="2020-06" db="EMBL/GenBank/DDBJ databases">
        <title>Helianthus annuus Genome sequencing and assembly Release 2.</title>
        <authorList>
            <person name="Gouzy J."/>
            <person name="Langlade N."/>
            <person name="Munos S."/>
        </authorList>
    </citation>
    <scope>NUCLEOTIDE SEQUENCE</scope>
    <source>
        <tissue evidence="1">Leaves</tissue>
    </source>
</reference>
<dbReference type="AlphaFoldDB" id="A0A9K3J1J2"/>
<dbReference type="Gramene" id="mRNA:HanXRQr2_Chr05g0223631">
    <property type="protein sequence ID" value="CDS:HanXRQr2_Chr05g0223631.1"/>
    <property type="gene ID" value="HanXRQr2_Chr05g0223631"/>
</dbReference>
<comment type="caution">
    <text evidence="1">The sequence shown here is derived from an EMBL/GenBank/DDBJ whole genome shotgun (WGS) entry which is preliminary data.</text>
</comment>
<evidence type="ECO:0000313" key="1">
    <source>
        <dbReference type="EMBL" id="KAF5806626.1"/>
    </source>
</evidence>
<gene>
    <name evidence="1" type="ORF">HanXRQr2_Chr05g0223631</name>
</gene>
<sequence>MSCTQCFERFFKKKIDFFTFHPKVFAKLLLTQNYLCFFNFNPKLFIFYYLFASPSPILL</sequence>
<dbReference type="EMBL" id="MNCJ02000320">
    <property type="protein sequence ID" value="KAF5806626.1"/>
    <property type="molecule type" value="Genomic_DNA"/>
</dbReference>
<proteinExistence type="predicted"/>